<evidence type="ECO:0008006" key="3">
    <source>
        <dbReference type="Google" id="ProtNLM"/>
    </source>
</evidence>
<dbReference type="RefSeq" id="WP_046367445.1">
    <property type="nucleotide sequence ID" value="NZ_BBWV01000001.1"/>
</dbReference>
<gene>
    <name evidence="1" type="ORF">FPE01S_01_06270</name>
</gene>
<evidence type="ECO:0000313" key="1">
    <source>
        <dbReference type="EMBL" id="GAO41613.1"/>
    </source>
</evidence>
<dbReference type="STRING" id="1220578.FPE01S_01_06270"/>
<accession>A0A0E9MVU2</accession>
<evidence type="ECO:0000313" key="2">
    <source>
        <dbReference type="Proteomes" id="UP000033121"/>
    </source>
</evidence>
<proteinExistence type="predicted"/>
<protein>
    <recommendedName>
        <fullName evidence="3">DUF4288 domain-containing protein</fullName>
    </recommendedName>
</protein>
<dbReference type="OrthoDB" id="795527at2"/>
<comment type="caution">
    <text evidence="1">The sequence shown here is derived from an EMBL/GenBank/DDBJ whole genome shotgun (WGS) entry which is preliminary data.</text>
</comment>
<dbReference type="AlphaFoldDB" id="A0A0E9MVU2"/>
<dbReference type="Pfam" id="PF14119">
    <property type="entry name" value="DUF4288"/>
    <property type="match status" value="1"/>
</dbReference>
<sequence length="121" mass="14065">MNWYIAKIIYEIICGDGSHSPQFDEQLRLLQATDAAEAFDQANEIGLTESLRFQNDRQQLVEWKFIGVPELHLLETNAHGAELFSRIREVDNASHYREIILGRAKNLQQNKTTCQEYHFLT</sequence>
<dbReference type="Proteomes" id="UP000033121">
    <property type="component" value="Unassembled WGS sequence"/>
</dbReference>
<dbReference type="EMBL" id="BBWV01000001">
    <property type="protein sequence ID" value="GAO41613.1"/>
    <property type="molecule type" value="Genomic_DNA"/>
</dbReference>
<keyword evidence="2" id="KW-1185">Reference proteome</keyword>
<name>A0A0E9MVU2_9BACT</name>
<organism evidence="1 2">
    <name type="scientific">Flavihumibacter petaseus NBRC 106054</name>
    <dbReference type="NCBI Taxonomy" id="1220578"/>
    <lineage>
        <taxon>Bacteria</taxon>
        <taxon>Pseudomonadati</taxon>
        <taxon>Bacteroidota</taxon>
        <taxon>Chitinophagia</taxon>
        <taxon>Chitinophagales</taxon>
        <taxon>Chitinophagaceae</taxon>
        <taxon>Flavihumibacter</taxon>
    </lineage>
</organism>
<dbReference type="InterPro" id="IPR025630">
    <property type="entry name" value="DUF4288"/>
</dbReference>
<reference evidence="1 2" key="1">
    <citation type="submission" date="2015-04" db="EMBL/GenBank/DDBJ databases">
        <title>Whole genome shotgun sequence of Flavihumibacter petaseus NBRC 106054.</title>
        <authorList>
            <person name="Miyazawa S."/>
            <person name="Hosoyama A."/>
            <person name="Hashimoto M."/>
            <person name="Noguchi M."/>
            <person name="Tsuchikane K."/>
            <person name="Ohji S."/>
            <person name="Yamazoe A."/>
            <person name="Ichikawa N."/>
            <person name="Kimura A."/>
            <person name="Fujita N."/>
        </authorList>
    </citation>
    <scope>NUCLEOTIDE SEQUENCE [LARGE SCALE GENOMIC DNA]</scope>
    <source>
        <strain evidence="1 2">NBRC 106054</strain>
    </source>
</reference>